<keyword evidence="2" id="KW-1185">Reference proteome</keyword>
<organism evidence="1 2">
    <name type="scientific">Paramecium primaurelia</name>
    <dbReference type="NCBI Taxonomy" id="5886"/>
    <lineage>
        <taxon>Eukaryota</taxon>
        <taxon>Sar</taxon>
        <taxon>Alveolata</taxon>
        <taxon>Ciliophora</taxon>
        <taxon>Intramacronucleata</taxon>
        <taxon>Oligohymenophorea</taxon>
        <taxon>Peniculida</taxon>
        <taxon>Parameciidae</taxon>
        <taxon>Paramecium</taxon>
    </lineage>
</organism>
<gene>
    <name evidence="1" type="ORF">PPRIM_AZ9-3.1.T0470114</name>
</gene>
<sequence>MKLNGLYKQQECLIKSLSIYLIKICKEQSLQYLQQLHLMINFPL</sequence>
<evidence type="ECO:0000313" key="1">
    <source>
        <dbReference type="EMBL" id="CAD8071314.1"/>
    </source>
</evidence>
<comment type="caution">
    <text evidence="1">The sequence shown here is derived from an EMBL/GenBank/DDBJ whole genome shotgun (WGS) entry which is preliminary data.</text>
</comment>
<protein>
    <submittedName>
        <fullName evidence="1">Uncharacterized protein</fullName>
    </submittedName>
</protein>
<dbReference type="EMBL" id="CAJJDM010000047">
    <property type="protein sequence ID" value="CAD8071314.1"/>
    <property type="molecule type" value="Genomic_DNA"/>
</dbReference>
<dbReference type="Proteomes" id="UP000688137">
    <property type="component" value="Unassembled WGS sequence"/>
</dbReference>
<evidence type="ECO:0000313" key="2">
    <source>
        <dbReference type="Proteomes" id="UP000688137"/>
    </source>
</evidence>
<reference evidence="1" key="1">
    <citation type="submission" date="2021-01" db="EMBL/GenBank/DDBJ databases">
        <authorList>
            <consortium name="Genoscope - CEA"/>
            <person name="William W."/>
        </authorList>
    </citation>
    <scope>NUCLEOTIDE SEQUENCE</scope>
</reference>
<dbReference type="AlphaFoldDB" id="A0A8S1M7X9"/>
<name>A0A8S1M7X9_PARPR</name>
<proteinExistence type="predicted"/>
<accession>A0A8S1M7X9</accession>